<reference evidence="3" key="1">
    <citation type="submission" date="2017-11" db="EMBL/GenBank/DDBJ databases">
        <title>Three new genomes from thermophilic consortium.</title>
        <authorList>
            <person name="Quaggio R."/>
            <person name="Amgarten D."/>
            <person name="Setubal J.C."/>
        </authorList>
    </citation>
    <scope>NUCLEOTIDE SEQUENCE</scope>
    <source>
        <strain evidence="3">ZCTH01-B2</strain>
    </source>
</reference>
<evidence type="ECO:0000259" key="1">
    <source>
        <dbReference type="Pfam" id="PF07238"/>
    </source>
</evidence>
<dbReference type="Gene3D" id="2.40.10.220">
    <property type="entry name" value="predicted glycosyltransferase like domains"/>
    <property type="match status" value="1"/>
</dbReference>
<dbReference type="InterPro" id="IPR009926">
    <property type="entry name" value="T3SS_YcgR_PilZN"/>
</dbReference>
<evidence type="ECO:0000259" key="2">
    <source>
        <dbReference type="Pfam" id="PF12945"/>
    </source>
</evidence>
<feature type="domain" description="PilZ" evidence="1">
    <location>
        <begin position="115"/>
        <end position="229"/>
    </location>
</feature>
<dbReference type="InterPro" id="IPR009875">
    <property type="entry name" value="PilZ_domain"/>
</dbReference>
<evidence type="ECO:0000313" key="4">
    <source>
        <dbReference type="Proteomes" id="UP000732377"/>
    </source>
</evidence>
<name>A0A953LFQ3_SYMTR</name>
<dbReference type="SUPFAM" id="SSF141371">
    <property type="entry name" value="PilZ domain-like"/>
    <property type="match status" value="1"/>
</dbReference>
<dbReference type="Pfam" id="PF12945">
    <property type="entry name" value="PilZNR"/>
    <property type="match status" value="1"/>
</dbReference>
<organism evidence="3 4">
    <name type="scientific">Symbiobacterium thermophilum</name>
    <dbReference type="NCBI Taxonomy" id="2734"/>
    <lineage>
        <taxon>Bacteria</taxon>
        <taxon>Bacillati</taxon>
        <taxon>Bacillota</taxon>
        <taxon>Clostridia</taxon>
        <taxon>Eubacteriales</taxon>
        <taxon>Symbiobacteriaceae</taxon>
        <taxon>Symbiobacterium</taxon>
    </lineage>
</organism>
<sequence>MATATRMQSHSRWRGAGPLRLPTINQQLTIYIPTGWWKGRYSTYLEALEDSTIRVAHPMFGSALIPLMPGDEVMVEYVYNGERVGFAAQVLQRVTEETPALILTRPGPGDIRRQQLRNFVRLDISLPIEYAPGGRKAGEEEPELLPGRTVNISGGGALIVTGESYPPGTRLDLVLHLPDRVIPVEAEVVRHVPVAVVPGSGDPVQTRLGVRFTQIEERDREQIVRFIFAEHRRRRRKGLE</sequence>
<accession>A0A953LFQ3</accession>
<comment type="caution">
    <text evidence="3">The sequence shown here is derived from an EMBL/GenBank/DDBJ whole genome shotgun (WGS) entry which is preliminary data.</text>
</comment>
<dbReference type="Proteomes" id="UP000732377">
    <property type="component" value="Unassembled WGS sequence"/>
</dbReference>
<gene>
    <name evidence="3" type="ORF">CWE10_04335</name>
</gene>
<protein>
    <recommendedName>
        <fullName evidence="5">PilZ domain-containing protein</fullName>
    </recommendedName>
</protein>
<dbReference type="GO" id="GO:0035438">
    <property type="term" value="F:cyclic-di-GMP binding"/>
    <property type="evidence" value="ECO:0007669"/>
    <property type="project" value="InterPro"/>
</dbReference>
<evidence type="ECO:0008006" key="5">
    <source>
        <dbReference type="Google" id="ProtNLM"/>
    </source>
</evidence>
<feature type="domain" description="Type III secretion system flagellar brake protein YcgR PilZN" evidence="2">
    <location>
        <begin position="24"/>
        <end position="106"/>
    </location>
</feature>
<dbReference type="EMBL" id="PIUK01000025">
    <property type="protein sequence ID" value="MBY6275438.1"/>
    <property type="molecule type" value="Genomic_DNA"/>
</dbReference>
<dbReference type="AlphaFoldDB" id="A0A953LFQ3"/>
<proteinExistence type="predicted"/>
<evidence type="ECO:0000313" key="3">
    <source>
        <dbReference type="EMBL" id="MBY6275438.1"/>
    </source>
</evidence>
<dbReference type="Pfam" id="PF07238">
    <property type="entry name" value="PilZ"/>
    <property type="match status" value="1"/>
</dbReference>